<dbReference type="InterPro" id="IPR057566">
    <property type="entry name" value="TPR_TTI1_N"/>
</dbReference>
<dbReference type="STRING" id="947166.A0A1D1W9T5"/>
<dbReference type="Proteomes" id="UP000186922">
    <property type="component" value="Unassembled WGS sequence"/>
</dbReference>
<dbReference type="InterPro" id="IPR057567">
    <property type="entry name" value="TPR_TTI1_C"/>
</dbReference>
<dbReference type="GO" id="GO:0005737">
    <property type="term" value="C:cytoplasm"/>
    <property type="evidence" value="ECO:0007669"/>
    <property type="project" value="TreeGrafter"/>
</dbReference>
<name>A0A1D1W9T5_RAMVA</name>
<comment type="caution">
    <text evidence="4">The sequence shown here is derived from an EMBL/GenBank/DDBJ whole genome shotgun (WGS) entry which is preliminary data.</text>
</comment>
<accession>A0A1D1W9T5</accession>
<evidence type="ECO:0000313" key="4">
    <source>
        <dbReference type="EMBL" id="GAV07879.1"/>
    </source>
</evidence>
<evidence type="ECO:0000259" key="2">
    <source>
        <dbReference type="Pfam" id="PF24173"/>
    </source>
</evidence>
<feature type="compositionally biased region" description="Acidic residues" evidence="1">
    <location>
        <begin position="767"/>
        <end position="779"/>
    </location>
</feature>
<proteinExistence type="predicted"/>
<dbReference type="Pfam" id="PF24181">
    <property type="entry name" value="TPR_TTI1_C"/>
    <property type="match status" value="1"/>
</dbReference>
<dbReference type="Pfam" id="PF21547">
    <property type="entry name" value="TTI1"/>
    <property type="match status" value="1"/>
</dbReference>
<dbReference type="InterPro" id="IPR016024">
    <property type="entry name" value="ARM-type_fold"/>
</dbReference>
<gene>
    <name evidence="4" type="primary">RvY_17661</name>
    <name evidence="4" type="synonym">RvY_17661.1</name>
    <name evidence="4" type="ORF">RvY_17661-1</name>
</gene>
<organism evidence="4 5">
    <name type="scientific">Ramazzottius varieornatus</name>
    <name type="common">Water bear</name>
    <name type="synonym">Tardigrade</name>
    <dbReference type="NCBI Taxonomy" id="947166"/>
    <lineage>
        <taxon>Eukaryota</taxon>
        <taxon>Metazoa</taxon>
        <taxon>Ecdysozoa</taxon>
        <taxon>Tardigrada</taxon>
        <taxon>Eutardigrada</taxon>
        <taxon>Parachela</taxon>
        <taxon>Hypsibioidea</taxon>
        <taxon>Ramazzottiidae</taxon>
        <taxon>Ramazzottius</taxon>
    </lineage>
</organism>
<evidence type="ECO:0000259" key="3">
    <source>
        <dbReference type="Pfam" id="PF24181"/>
    </source>
</evidence>
<dbReference type="Pfam" id="PF24176">
    <property type="entry name" value="TPR_TTI1_2nd"/>
    <property type="match status" value="1"/>
</dbReference>
<reference evidence="4 5" key="1">
    <citation type="journal article" date="2016" name="Nat. Commun.">
        <title>Extremotolerant tardigrade genome and improved radiotolerance of human cultured cells by tardigrade-unique protein.</title>
        <authorList>
            <person name="Hashimoto T."/>
            <person name="Horikawa D.D."/>
            <person name="Saito Y."/>
            <person name="Kuwahara H."/>
            <person name="Kozuka-Hata H."/>
            <person name="Shin-I T."/>
            <person name="Minakuchi Y."/>
            <person name="Ohishi K."/>
            <person name="Motoyama A."/>
            <person name="Aizu T."/>
            <person name="Enomoto A."/>
            <person name="Kondo K."/>
            <person name="Tanaka S."/>
            <person name="Hara Y."/>
            <person name="Koshikawa S."/>
            <person name="Sagara H."/>
            <person name="Miura T."/>
            <person name="Yokobori S."/>
            <person name="Miyagawa K."/>
            <person name="Suzuki Y."/>
            <person name="Kubo T."/>
            <person name="Oyama M."/>
            <person name="Kohara Y."/>
            <person name="Fujiyama A."/>
            <person name="Arakawa K."/>
            <person name="Katayama T."/>
            <person name="Toyoda A."/>
            <person name="Kunieda T."/>
        </authorList>
    </citation>
    <scope>NUCLEOTIDE SEQUENCE [LARGE SCALE GENOMIC DNA]</scope>
    <source>
        <strain evidence="4 5">YOKOZUNA-1</strain>
    </source>
</reference>
<dbReference type="InterPro" id="IPR011989">
    <property type="entry name" value="ARM-like"/>
</dbReference>
<dbReference type="OrthoDB" id="49511at2759"/>
<feature type="region of interest" description="Disordered" evidence="1">
    <location>
        <begin position="749"/>
        <end position="785"/>
    </location>
</feature>
<dbReference type="EMBL" id="BDGG01000016">
    <property type="protein sequence ID" value="GAV07879.1"/>
    <property type="molecule type" value="Genomic_DNA"/>
</dbReference>
<dbReference type="PANTHER" id="PTHR18460:SF3">
    <property type="entry name" value="TELO2-INTERACTING PROTEIN 1 HOMOLOG"/>
    <property type="match status" value="1"/>
</dbReference>
<feature type="domain" description="TTI1 C-terminal TPR" evidence="3">
    <location>
        <begin position="709"/>
        <end position="971"/>
    </location>
</feature>
<dbReference type="SUPFAM" id="SSF48371">
    <property type="entry name" value="ARM repeat"/>
    <property type="match status" value="1"/>
</dbReference>
<evidence type="ECO:0000313" key="5">
    <source>
        <dbReference type="Proteomes" id="UP000186922"/>
    </source>
</evidence>
<dbReference type="Pfam" id="PF24173">
    <property type="entry name" value="TPR_TTI1_N"/>
    <property type="match status" value="1"/>
</dbReference>
<dbReference type="AlphaFoldDB" id="A0A1D1W9T5"/>
<dbReference type="PANTHER" id="PTHR18460">
    <property type="entry name" value="TEL2 INTERACTING PROTEIN 1 TTI1 FAMILY MEMBER"/>
    <property type="match status" value="1"/>
</dbReference>
<keyword evidence="5" id="KW-1185">Reference proteome</keyword>
<evidence type="ECO:0000256" key="1">
    <source>
        <dbReference type="SAM" id="MobiDB-lite"/>
    </source>
</evidence>
<dbReference type="InterPro" id="IPR052587">
    <property type="entry name" value="TELO2-interacting_protein_1"/>
</dbReference>
<sequence>MGEHLFAIQGLSLQMLKEPNTEQAQQYAHLIKALDKTAVADLQPCLIFPLLRILRKRDSKLRRLQEVSLTTLQDILCRSRLVSWSAFKDIAGSTCVMLQDTLKKEKDVTLDEVFYETLLETMSIAFRACSSTVWAEAFGTSRDVVSVLWSNIVFLCVDLINKSSARNVRASALGLIQQTLVPELRTDESKAFLAGLFASFLPGITATCSSVLAKPAGSPFVGTQLMVQALNTFSSVLCTVFDNSLRVHGPASPESSGTRTAETSTTVRASSAWLEETVPKIAIAVRSVDSVVISADISPEVASTFICFAELVITKCDRTLRPCLVHLVRTVIIFSEHQTPEISDAATRCVENLKEASLPDQTSLVWIDLQDDLISSFEALTSTVESGLESSIVASFKLCCGYVKLFGSRLSWILGAGNVLDRVIFLLLSIAELDYTTTDLMAYREFDTNEPSILPCSLLKLTKSSIATLFFRFTSRLGTVGVQPGMLSRLTEEFLRNSLTRCETLLVLRCLLDGVEKSDGPVLDQLSMVLEVLLQSDGWTLSTSAQAAVLSRRCITEGWSQADEKTLLQLKKDVVCLQLLLQNIAAIAKVMGTAFRQHLHVALYMILEKTESEIPPIQSTALHCLSQVAEACQYASIADLVCDNMEYLINDIVLRVRQLHRHPKTIFVLKAVLSYTDKNALPEVAHIVEVVLDKLDEFHHAAPGPFAAVLLTVVVKMKRWFPASKKVPAVRQDSKVYGVIRYLRTGYRDQTSGQTPNEGNEMNGTVADEEEVEEEGTIETEEKKEEVPQHVKLTVEIVRRSAYLLLTEDRHLRSLLLDVIREGCEVIQSRQEQLLPLAHKIWQSLITFHRGSDFIIMRKAFECLVGLTSVAGGFLRYRVVNEAIPLVAKFVGTRSLNRSRYSDEWDPGTRLTISFISLLPQLLKNIEAEDSAWEICATAVLPFLDAEQPKFLQEAALAFFQGLAGTQPDLVHVKLTEVSCIDEDQPIMPEKKPKTTVSVGRRSLETISKNIRSLTAKPLN</sequence>
<protein>
    <submittedName>
        <fullName evidence="4">Uncharacterized protein</fullName>
    </submittedName>
</protein>
<dbReference type="InterPro" id="IPR049362">
    <property type="entry name" value="TTI1_rpt"/>
</dbReference>
<feature type="domain" description="TTI1 N-terminal TPR" evidence="2">
    <location>
        <begin position="14"/>
        <end position="337"/>
    </location>
</feature>
<feature type="compositionally biased region" description="Polar residues" evidence="1">
    <location>
        <begin position="749"/>
        <end position="763"/>
    </location>
</feature>
<dbReference type="Gene3D" id="1.25.10.10">
    <property type="entry name" value="Leucine-rich Repeat Variant"/>
    <property type="match status" value="1"/>
</dbReference>